<gene>
    <name evidence="2" type="ORF">BB934_28620</name>
</gene>
<accession>A0A1B2ETB0</accession>
<geneLocation type="plasmid" evidence="2">
    <name>unnamed1</name>
</geneLocation>
<dbReference type="RefSeq" id="WP_099514251.1">
    <property type="nucleotide sequence ID" value="NZ_CP016617.1"/>
</dbReference>
<organism evidence="2">
    <name type="scientific">Microvirga ossetica</name>
    <dbReference type="NCBI Taxonomy" id="1882682"/>
    <lineage>
        <taxon>Bacteria</taxon>
        <taxon>Pseudomonadati</taxon>
        <taxon>Pseudomonadota</taxon>
        <taxon>Alphaproteobacteria</taxon>
        <taxon>Hyphomicrobiales</taxon>
        <taxon>Methylobacteriaceae</taxon>
        <taxon>Microvirga</taxon>
    </lineage>
</organism>
<dbReference type="KEGG" id="moc:BB934_28620"/>
<keyword evidence="2" id="KW-0614">Plasmid</keyword>
<name>A0A1B2ETB0_9HYPH</name>
<feature type="transmembrane region" description="Helical" evidence="1">
    <location>
        <begin position="7"/>
        <end position="25"/>
    </location>
</feature>
<feature type="transmembrane region" description="Helical" evidence="1">
    <location>
        <begin position="58"/>
        <end position="75"/>
    </location>
</feature>
<evidence type="ECO:0000313" key="2">
    <source>
        <dbReference type="EMBL" id="ANY83214.1"/>
    </source>
</evidence>
<sequence length="128" mass="13616">MTRHDAALIIAGLIGSFGAVVHGMLTQSRIVDPVQELAAARISAQVQRLVTLLLQFSTFNWFIGGLALIVAACTFGREARLATGLLVGSSYLFATLGNLWATRGRHPGWIVYGAALSLTLYGLAETSL</sequence>
<keyword evidence="1" id="KW-0812">Transmembrane</keyword>
<feature type="transmembrane region" description="Helical" evidence="1">
    <location>
        <begin position="82"/>
        <end position="101"/>
    </location>
</feature>
<dbReference type="AlphaFoldDB" id="A0A1B2ETB0"/>
<evidence type="ECO:0000256" key="1">
    <source>
        <dbReference type="SAM" id="Phobius"/>
    </source>
</evidence>
<feature type="transmembrane region" description="Helical" evidence="1">
    <location>
        <begin position="107"/>
        <end position="124"/>
    </location>
</feature>
<keyword evidence="1" id="KW-1133">Transmembrane helix</keyword>
<dbReference type="EMBL" id="CP016617">
    <property type="protein sequence ID" value="ANY83214.1"/>
    <property type="molecule type" value="Genomic_DNA"/>
</dbReference>
<dbReference type="OrthoDB" id="2666246at2"/>
<protein>
    <submittedName>
        <fullName evidence="2">Uncharacterized protein</fullName>
    </submittedName>
</protein>
<proteinExistence type="predicted"/>
<keyword evidence="1" id="KW-0472">Membrane</keyword>
<reference evidence="2" key="1">
    <citation type="submission" date="2016-07" db="EMBL/GenBank/DDBJ databases">
        <title>Microvirga ossetica sp. nov. a new species of rhizobia isolated from root nodules of the legume species Vicia alpestris Steven originated from North Ossetia region in the Caucasus.</title>
        <authorList>
            <person name="Safronova V.I."/>
            <person name="Kuznetsova I.G."/>
            <person name="Sazanova A.L."/>
            <person name="Belimov A."/>
            <person name="Andronov E."/>
            <person name="Osledkin Y.S."/>
            <person name="Onishchuk O.P."/>
            <person name="Kurchak O.N."/>
            <person name="Shaposhnikov A.I."/>
            <person name="Willems A."/>
            <person name="Tikhonovich I.A."/>
        </authorList>
    </citation>
    <scope>NUCLEOTIDE SEQUENCE [LARGE SCALE GENOMIC DNA]</scope>
    <source>
        <strain evidence="2">V5/3M</strain>
        <plasmid evidence="2">unnamed1</plasmid>
    </source>
</reference>